<dbReference type="Pfam" id="PF02995">
    <property type="entry name" value="DUF229"/>
    <property type="match status" value="1"/>
</dbReference>
<dbReference type="SUPFAM" id="SSF53649">
    <property type="entry name" value="Alkaline phosphatase-like"/>
    <property type="match status" value="1"/>
</dbReference>
<name>A0AAD9JWZ7_9ANNE</name>
<keyword evidence="2" id="KW-1133">Transmembrane helix</keyword>
<dbReference type="PANTHER" id="PTHR10974">
    <property type="entry name" value="FI08016P-RELATED"/>
    <property type="match status" value="1"/>
</dbReference>
<dbReference type="InterPro" id="IPR004245">
    <property type="entry name" value="DUF229"/>
</dbReference>
<dbReference type="GO" id="GO:0005615">
    <property type="term" value="C:extracellular space"/>
    <property type="evidence" value="ECO:0007669"/>
    <property type="project" value="TreeGrafter"/>
</dbReference>
<dbReference type="CDD" id="cd16021">
    <property type="entry name" value="ALP_like"/>
    <property type="match status" value="1"/>
</dbReference>
<evidence type="ECO:0000313" key="4">
    <source>
        <dbReference type="Proteomes" id="UP001208570"/>
    </source>
</evidence>
<evidence type="ECO:0000313" key="3">
    <source>
        <dbReference type="EMBL" id="KAK2160235.1"/>
    </source>
</evidence>
<evidence type="ECO:0000256" key="1">
    <source>
        <dbReference type="SAM" id="MobiDB-lite"/>
    </source>
</evidence>
<dbReference type="FunFam" id="3.40.720.10:FF:000017">
    <property type="entry name" value="Predicted protein"/>
    <property type="match status" value="1"/>
</dbReference>
<evidence type="ECO:0000256" key="2">
    <source>
        <dbReference type="SAM" id="Phobius"/>
    </source>
</evidence>
<comment type="caution">
    <text evidence="3">The sequence shown here is derived from an EMBL/GenBank/DDBJ whole genome shotgun (WGS) entry which is preliminary data.</text>
</comment>
<dbReference type="Gene3D" id="3.40.720.10">
    <property type="entry name" value="Alkaline Phosphatase, subunit A"/>
    <property type="match status" value="1"/>
</dbReference>
<dbReference type="EMBL" id="JAODUP010000137">
    <property type="protein sequence ID" value="KAK2160235.1"/>
    <property type="molecule type" value="Genomic_DNA"/>
</dbReference>
<keyword evidence="4" id="KW-1185">Reference proteome</keyword>
<feature type="transmembrane region" description="Helical" evidence="2">
    <location>
        <begin position="96"/>
        <end position="114"/>
    </location>
</feature>
<keyword evidence="2" id="KW-0812">Transmembrane</keyword>
<gene>
    <name evidence="3" type="ORF">LSH36_137g00020</name>
</gene>
<organism evidence="3 4">
    <name type="scientific">Paralvinella palmiformis</name>
    <dbReference type="NCBI Taxonomy" id="53620"/>
    <lineage>
        <taxon>Eukaryota</taxon>
        <taxon>Metazoa</taxon>
        <taxon>Spiralia</taxon>
        <taxon>Lophotrochozoa</taxon>
        <taxon>Annelida</taxon>
        <taxon>Polychaeta</taxon>
        <taxon>Sedentaria</taxon>
        <taxon>Canalipalpata</taxon>
        <taxon>Terebellida</taxon>
        <taxon>Terebelliformia</taxon>
        <taxon>Alvinellidae</taxon>
        <taxon>Paralvinella</taxon>
    </lineage>
</organism>
<feature type="region of interest" description="Disordered" evidence="1">
    <location>
        <begin position="1"/>
        <end position="23"/>
    </location>
</feature>
<sequence>MGVMTNRYYSYRGQPASQPKRQPSRWAARSVGQQQQRALCEISLRLSGYGRDGEIVVVGFPSRDQSTILTASTVSTKTTNMAMAICRRRSNRYKKLALFGLVAACYFILDRFVLEHGPMANREDDFWSDLILNRRQLGNVSYIDANVTCRRPALSLWPPEIRSMFRIHSPPKCDAVDWVYIRNGAFYVNSAIQSKYGGITCRAYPIEFVTDFKSSIGEGVPIQDGQKIKWDFFKVSCQGQKSWSTYVQVLAGVTPKVPPLTSVSPPWPREGFPMNILMVGYDSISRLNWIRNMPSTYRYFVDQLGGVVLEGYNIVGDGTPQALLPILTGRTEDELPEARWGYSNAKEIDGHPWIWHDLRRRGYVAQWAEDYISTGAFQLRLKGFAAQPVEHYYRAFLQVADSYKLWLLNSRNCLGSRTRNARILDWSRELFAVYPRTPKFSFLFQGELSHNDLDDLQVADDEVKDFLSTMEREGYLENTLLILMSDHGLRAGSFRKTQQGKYEERLPFFAVRLPDWFRRAYPEESRHLATNAFRLTTPFDVHATFRHLIDFRPGEQPDRLTRGMSLLREVPAERTCSDGAIPSHWCTCLDSVELSPSENTVIMAAKTLVNAINEILNVSTDRCAPLSLGRILEAARLTPQKSVLKFRYSKDHDGRIPDLSGYDKTSEVYYQVTLETLPGGARFEATIRLHGVQFKVDFKSVSRINIYGNQSRCITTEFPHLRPYCYCK</sequence>
<proteinExistence type="predicted"/>
<protein>
    <recommendedName>
        <fullName evidence="5">DUF229 domain containing protein</fullName>
    </recommendedName>
</protein>
<keyword evidence="2" id="KW-0472">Membrane</keyword>
<reference evidence="3" key="1">
    <citation type="journal article" date="2023" name="Mol. Biol. Evol.">
        <title>Third-Generation Sequencing Reveals the Adaptive Role of the Epigenome in Three Deep-Sea Polychaetes.</title>
        <authorList>
            <person name="Perez M."/>
            <person name="Aroh O."/>
            <person name="Sun Y."/>
            <person name="Lan Y."/>
            <person name="Juniper S.K."/>
            <person name="Young C.R."/>
            <person name="Angers B."/>
            <person name="Qian P.Y."/>
        </authorList>
    </citation>
    <scope>NUCLEOTIDE SEQUENCE</scope>
    <source>
        <strain evidence="3">P08H-3</strain>
    </source>
</reference>
<accession>A0AAD9JWZ7</accession>
<dbReference type="PANTHER" id="PTHR10974:SF1">
    <property type="entry name" value="FI08016P-RELATED"/>
    <property type="match status" value="1"/>
</dbReference>
<dbReference type="AlphaFoldDB" id="A0AAD9JWZ7"/>
<dbReference type="Proteomes" id="UP001208570">
    <property type="component" value="Unassembled WGS sequence"/>
</dbReference>
<evidence type="ECO:0008006" key="5">
    <source>
        <dbReference type="Google" id="ProtNLM"/>
    </source>
</evidence>
<dbReference type="InterPro" id="IPR017850">
    <property type="entry name" value="Alkaline_phosphatase_core_sf"/>
</dbReference>